<evidence type="ECO:0000256" key="1">
    <source>
        <dbReference type="SAM" id="Phobius"/>
    </source>
</evidence>
<accession>A0ABS6MGX6</accession>
<comment type="caution">
    <text evidence="3">The sequence shown here is derived from an EMBL/GenBank/DDBJ whole genome shotgun (WGS) entry which is preliminary data.</text>
</comment>
<feature type="transmembrane region" description="Helical" evidence="1">
    <location>
        <begin position="89"/>
        <end position="111"/>
    </location>
</feature>
<reference evidence="3 4" key="1">
    <citation type="submission" date="2021-06" db="EMBL/GenBank/DDBJ databases">
        <title>Rheinheimera indica sp. nov., isolated from deep-sea sediment.</title>
        <authorList>
            <person name="Wang Z."/>
            <person name="Zhang X.-Y."/>
        </authorList>
    </citation>
    <scope>NUCLEOTIDE SEQUENCE [LARGE SCALE GENOMIC DNA]</scope>
    <source>
        <strain evidence="3 4">SM2107</strain>
    </source>
</reference>
<keyword evidence="1" id="KW-0472">Membrane</keyword>
<dbReference type="GO" id="GO:0016491">
    <property type="term" value="F:oxidoreductase activity"/>
    <property type="evidence" value="ECO:0007669"/>
    <property type="project" value="UniProtKB-KW"/>
</dbReference>
<organism evidence="3 4">
    <name type="scientific">Arsukibacterium indicum</name>
    <dbReference type="NCBI Taxonomy" id="2848612"/>
    <lineage>
        <taxon>Bacteria</taxon>
        <taxon>Pseudomonadati</taxon>
        <taxon>Pseudomonadota</taxon>
        <taxon>Gammaproteobacteria</taxon>
        <taxon>Chromatiales</taxon>
        <taxon>Chromatiaceae</taxon>
        <taxon>Arsukibacterium</taxon>
    </lineage>
</organism>
<dbReference type="InterPro" id="IPR023234">
    <property type="entry name" value="NarG-like_domain"/>
</dbReference>
<dbReference type="InterPro" id="IPR003816">
    <property type="entry name" value="Nitrate_red_gam"/>
</dbReference>
<protein>
    <submittedName>
        <fullName evidence="3">Respiratory nitrate reductase subunit gamma</fullName>
        <ecNumber evidence="3">1.7.99.4</ecNumber>
    </submittedName>
</protein>
<dbReference type="NCBIfam" id="TIGR00351">
    <property type="entry name" value="narI"/>
    <property type="match status" value="1"/>
</dbReference>
<dbReference type="PROSITE" id="PS51257">
    <property type="entry name" value="PROKAR_LIPOPROTEIN"/>
    <property type="match status" value="1"/>
</dbReference>
<dbReference type="InterPro" id="IPR051936">
    <property type="entry name" value="Heme-iron_electron_transfer"/>
</dbReference>
<feature type="transmembrane region" description="Helical" evidence="1">
    <location>
        <begin position="132"/>
        <end position="157"/>
    </location>
</feature>
<dbReference type="EMBL" id="JAHRID010000001">
    <property type="protein sequence ID" value="MBV2127586.1"/>
    <property type="molecule type" value="Genomic_DNA"/>
</dbReference>
<feature type="transmembrane region" description="Helical" evidence="1">
    <location>
        <begin position="190"/>
        <end position="216"/>
    </location>
</feature>
<dbReference type="PANTHER" id="PTHR30598:SF3">
    <property type="entry name" value="RESPIRATORY NITRATE REDUCTASE 1 GAMMA CHAIN"/>
    <property type="match status" value="1"/>
</dbReference>
<keyword evidence="4" id="KW-1185">Reference proteome</keyword>
<keyword evidence="1" id="KW-0812">Transmembrane</keyword>
<sequence length="230" mass="26689">MKFIDMLLFGIYPYVASAIFFLGCLLRYEREQYTWRAQSSQLLSNKHFRIASILFHVGIIMIFAGHFAGLVIPYEVWEFVGIDLPTKQLIALGVGGLFGIICFVGMTMLVYRRLFNPRVRASSSLMDTLILLVIYWQLILGILTIFVSTGHMSGYVMKDLMSWSRYLLTFRPAEAIEFVDGLHWIYKAHVFWGITLFVLFPFSRLVHIWSVPVGYFGRNYQVVRRRFGAK</sequence>
<dbReference type="EC" id="1.7.99.4" evidence="3"/>
<evidence type="ECO:0000313" key="3">
    <source>
        <dbReference type="EMBL" id="MBV2127586.1"/>
    </source>
</evidence>
<dbReference type="Proteomes" id="UP000704611">
    <property type="component" value="Unassembled WGS sequence"/>
</dbReference>
<feature type="domain" description="NarG-like" evidence="2">
    <location>
        <begin position="6"/>
        <end position="226"/>
    </location>
</feature>
<feature type="transmembrane region" description="Helical" evidence="1">
    <location>
        <begin position="48"/>
        <end position="69"/>
    </location>
</feature>
<dbReference type="Pfam" id="PF02665">
    <property type="entry name" value="Nitrate_red_gam"/>
    <property type="match status" value="1"/>
</dbReference>
<keyword evidence="1" id="KW-1133">Transmembrane helix</keyword>
<keyword evidence="3" id="KW-0560">Oxidoreductase</keyword>
<proteinExistence type="predicted"/>
<name>A0ABS6MGX6_9GAMM</name>
<dbReference type="PANTHER" id="PTHR30598">
    <property type="entry name" value="NITRATE REDUCTASE PRIVATE CHAPERONE, REDOX ENZYME MATURATION PROTEIN REMP FAMILY"/>
    <property type="match status" value="1"/>
</dbReference>
<gene>
    <name evidence="3" type="primary">narI</name>
    <name evidence="3" type="ORF">KQY15_00560</name>
</gene>
<evidence type="ECO:0000259" key="2">
    <source>
        <dbReference type="Pfam" id="PF02665"/>
    </source>
</evidence>
<feature type="transmembrane region" description="Helical" evidence="1">
    <location>
        <begin position="6"/>
        <end position="28"/>
    </location>
</feature>
<dbReference type="RefSeq" id="WP_217666448.1">
    <property type="nucleotide sequence ID" value="NZ_JAHRID010000001.1"/>
</dbReference>
<evidence type="ECO:0000313" key="4">
    <source>
        <dbReference type="Proteomes" id="UP000704611"/>
    </source>
</evidence>